<accession>A0A0W0TS68</accession>
<keyword evidence="2" id="KW-1185">Reference proteome</keyword>
<dbReference type="Proteomes" id="UP000054785">
    <property type="component" value="Unassembled WGS sequence"/>
</dbReference>
<organism evidence="1 2">
    <name type="scientific">Legionella geestiana</name>
    <dbReference type="NCBI Taxonomy" id="45065"/>
    <lineage>
        <taxon>Bacteria</taxon>
        <taxon>Pseudomonadati</taxon>
        <taxon>Pseudomonadota</taxon>
        <taxon>Gammaproteobacteria</taxon>
        <taxon>Legionellales</taxon>
        <taxon>Legionellaceae</taxon>
        <taxon>Legionella</taxon>
    </lineage>
</organism>
<evidence type="ECO:0000313" key="1">
    <source>
        <dbReference type="EMBL" id="KTC98529.1"/>
    </source>
</evidence>
<dbReference type="RefSeq" id="WP_028385717.1">
    <property type="nucleotide sequence ID" value="NZ_CAAAHN010000006.1"/>
</dbReference>
<comment type="caution">
    <text evidence="1">The sequence shown here is derived from an EMBL/GenBank/DDBJ whole genome shotgun (WGS) entry which is preliminary data.</text>
</comment>
<sequence>MPMDIKRFQDEGFAVNLTIHEYKQNYTRPHLQEMTHALMREADSVLFFNEKDRKNAIRASQKGVLLFGRLIPGGGLYALEPYDLAGKANELTVASQLLSSNPESIEAVLAKPPNILSFGTIRNGKGFEEALGLAREIKRRVQAGDKRFTSTVFVAGDPQGTALMQELFAERYGEQRLKKLQQTVPAPQADASDAERRAYWQLVKDELEEQLQNENVPPENPFLVIYPWCKPKVLERLKHLCKYVCRMDDMGMRFNGSGVISVLDAGIVYTKWGCVTDEQFINGGEYEGAVDLGSNKYGIHQSRKFFDSRRQTLSTYRRDPGSRPVAAILDSIIAREKNQQKYKNQLWLSDNYQSVKKAQALLREVFTLENSTNHLKQAFAARHLTHPGA</sequence>
<dbReference type="OrthoDB" id="5646921at2"/>
<reference evidence="1 2" key="1">
    <citation type="submission" date="2015-11" db="EMBL/GenBank/DDBJ databases">
        <title>Genomic analysis of 38 Legionella species identifies large and diverse effector repertoires.</title>
        <authorList>
            <person name="Burstein D."/>
            <person name="Amaro F."/>
            <person name="Zusman T."/>
            <person name="Lifshitz Z."/>
            <person name="Cohen O."/>
            <person name="Gilbert J.A."/>
            <person name="Pupko T."/>
            <person name="Shuman H.A."/>
            <person name="Segal G."/>
        </authorList>
    </citation>
    <scope>NUCLEOTIDE SEQUENCE [LARGE SCALE GENOMIC DNA]</scope>
    <source>
        <strain evidence="1 2">ATCC 49504</strain>
    </source>
</reference>
<dbReference type="PATRIC" id="fig|45065.4.peg.1741"/>
<dbReference type="AlphaFoldDB" id="A0A0W0TS68"/>
<proteinExistence type="predicted"/>
<dbReference type="STRING" id="45065.Lgee_1606"/>
<dbReference type="EMBL" id="LNYC01000063">
    <property type="protein sequence ID" value="KTC98529.1"/>
    <property type="molecule type" value="Genomic_DNA"/>
</dbReference>
<evidence type="ECO:0000313" key="2">
    <source>
        <dbReference type="Proteomes" id="UP000054785"/>
    </source>
</evidence>
<gene>
    <name evidence="1" type="ORF">Lgee_1606</name>
</gene>
<name>A0A0W0TS68_9GAMM</name>
<protein>
    <submittedName>
        <fullName evidence="1">Uncharacterized protein</fullName>
    </submittedName>
</protein>